<dbReference type="OrthoDB" id="3874146at2"/>
<evidence type="ECO:0000313" key="3">
    <source>
        <dbReference type="Proteomes" id="UP000319103"/>
    </source>
</evidence>
<feature type="region of interest" description="Disordered" evidence="1">
    <location>
        <begin position="65"/>
        <end position="87"/>
    </location>
</feature>
<evidence type="ECO:0000256" key="1">
    <source>
        <dbReference type="SAM" id="MobiDB-lite"/>
    </source>
</evidence>
<protein>
    <submittedName>
        <fullName evidence="2">Uncharacterized protein</fullName>
    </submittedName>
</protein>
<dbReference type="AlphaFoldDB" id="A0A540W0G5"/>
<proteinExistence type="predicted"/>
<name>A0A540W0G5_9ACTN</name>
<evidence type="ECO:0000313" key="2">
    <source>
        <dbReference type="EMBL" id="TQF02516.1"/>
    </source>
</evidence>
<feature type="compositionally biased region" description="Polar residues" evidence="1">
    <location>
        <begin position="78"/>
        <end position="87"/>
    </location>
</feature>
<dbReference type="EMBL" id="VIGB01000003">
    <property type="protein sequence ID" value="TQF02516.1"/>
    <property type="molecule type" value="Genomic_DNA"/>
</dbReference>
<gene>
    <name evidence="2" type="ORF">E6W39_09815</name>
</gene>
<dbReference type="RefSeq" id="WP_141633208.1">
    <property type="nucleotide sequence ID" value="NZ_VIGB01000003.1"/>
</dbReference>
<reference evidence="2 3" key="1">
    <citation type="submission" date="2019-06" db="EMBL/GenBank/DDBJ databases">
        <title>Description of Kitasatospora acidophila sp. nov. isolated from pine grove soil, and reclassification of Streptomyces novaecaesareae to Kitasatospora novaeceasareae comb. nov.</title>
        <authorList>
            <person name="Kim M.J."/>
        </authorList>
    </citation>
    <scope>NUCLEOTIDE SEQUENCE [LARGE SCALE GENOMIC DNA]</scope>
    <source>
        <strain evidence="2 3">MMS16-CNU292</strain>
    </source>
</reference>
<comment type="caution">
    <text evidence="2">The sequence shown here is derived from an EMBL/GenBank/DDBJ whole genome shotgun (WGS) entry which is preliminary data.</text>
</comment>
<organism evidence="2 3">
    <name type="scientific">Kitasatospora acidiphila</name>
    <dbReference type="NCBI Taxonomy" id="2567942"/>
    <lineage>
        <taxon>Bacteria</taxon>
        <taxon>Bacillati</taxon>
        <taxon>Actinomycetota</taxon>
        <taxon>Actinomycetes</taxon>
        <taxon>Kitasatosporales</taxon>
        <taxon>Streptomycetaceae</taxon>
        <taxon>Kitasatospora</taxon>
    </lineage>
</organism>
<keyword evidence="3" id="KW-1185">Reference proteome</keyword>
<accession>A0A540W0G5</accession>
<sequence length="87" mass="9581">MSVHPNPSHPPRALYAPQLGELVRDLTTGRVGTYMGPGYEKHPTVYLRPPRGGYEWEVPASEIEPVHDEPKLGPVTPTVRTNSQVAP</sequence>
<dbReference type="Proteomes" id="UP000319103">
    <property type="component" value="Unassembled WGS sequence"/>
</dbReference>